<proteinExistence type="predicted"/>
<reference evidence="1" key="1">
    <citation type="submission" date="2014-11" db="EMBL/GenBank/DDBJ databases">
        <authorList>
            <person name="Amaro Gonzalez C."/>
        </authorList>
    </citation>
    <scope>NUCLEOTIDE SEQUENCE</scope>
</reference>
<accession>A0A0E9WPU6</accession>
<reference evidence="1" key="2">
    <citation type="journal article" date="2015" name="Fish Shellfish Immunol.">
        <title>Early steps in the European eel (Anguilla anguilla)-Vibrio vulnificus interaction in the gills: Role of the RtxA13 toxin.</title>
        <authorList>
            <person name="Callol A."/>
            <person name="Pajuelo D."/>
            <person name="Ebbesson L."/>
            <person name="Teles M."/>
            <person name="MacKenzie S."/>
            <person name="Amaro C."/>
        </authorList>
    </citation>
    <scope>NUCLEOTIDE SEQUENCE</scope>
</reference>
<dbReference type="EMBL" id="GBXM01016291">
    <property type="protein sequence ID" value="JAH92286.1"/>
    <property type="molecule type" value="Transcribed_RNA"/>
</dbReference>
<protein>
    <submittedName>
        <fullName evidence="1">Uncharacterized protein</fullName>
    </submittedName>
</protein>
<name>A0A0E9WPU6_ANGAN</name>
<evidence type="ECO:0000313" key="1">
    <source>
        <dbReference type="EMBL" id="JAH92286.1"/>
    </source>
</evidence>
<sequence length="69" mass="7797">MVSRYVLVRKQNPFLNVGTQASEEICRQYLSGLISSTYLRLMPYLDAAQARKNLSALCMHVHSVTRVPA</sequence>
<dbReference type="AlphaFoldDB" id="A0A0E9WPU6"/>
<organism evidence="1">
    <name type="scientific">Anguilla anguilla</name>
    <name type="common">European freshwater eel</name>
    <name type="synonym">Muraena anguilla</name>
    <dbReference type="NCBI Taxonomy" id="7936"/>
    <lineage>
        <taxon>Eukaryota</taxon>
        <taxon>Metazoa</taxon>
        <taxon>Chordata</taxon>
        <taxon>Craniata</taxon>
        <taxon>Vertebrata</taxon>
        <taxon>Euteleostomi</taxon>
        <taxon>Actinopterygii</taxon>
        <taxon>Neopterygii</taxon>
        <taxon>Teleostei</taxon>
        <taxon>Anguilliformes</taxon>
        <taxon>Anguillidae</taxon>
        <taxon>Anguilla</taxon>
    </lineage>
</organism>